<dbReference type="EMBL" id="JARBHA010000011">
    <property type="protein sequence ID" value="KAJ9689385.1"/>
    <property type="molecule type" value="Genomic_DNA"/>
</dbReference>
<dbReference type="AlphaFoldDB" id="A0AA38ZHW6"/>
<protein>
    <submittedName>
        <fullName evidence="1">Uncharacterized protein</fullName>
    </submittedName>
</protein>
<keyword evidence="2" id="KW-1185">Reference proteome</keyword>
<accession>A0AA38ZHW6</accession>
<name>A0AA38ZHW6_VITRO</name>
<sequence>MKLGYSQHSIWLRLRVKPLHRTSSDPKVRHLKNVARGKPNNSASKEHECLGFQVKHYKSSENQKSLLFIQSTNHATDIINLRESEHKFYKIEIKDKFRVLTNTS</sequence>
<proteinExistence type="predicted"/>
<evidence type="ECO:0000313" key="1">
    <source>
        <dbReference type="EMBL" id="KAJ9689385.1"/>
    </source>
</evidence>
<organism evidence="1 2">
    <name type="scientific">Vitis rotundifolia</name>
    <name type="common">Muscadine grape</name>
    <dbReference type="NCBI Taxonomy" id="103349"/>
    <lineage>
        <taxon>Eukaryota</taxon>
        <taxon>Viridiplantae</taxon>
        <taxon>Streptophyta</taxon>
        <taxon>Embryophyta</taxon>
        <taxon>Tracheophyta</taxon>
        <taxon>Spermatophyta</taxon>
        <taxon>Magnoliopsida</taxon>
        <taxon>eudicotyledons</taxon>
        <taxon>Gunneridae</taxon>
        <taxon>Pentapetalae</taxon>
        <taxon>rosids</taxon>
        <taxon>Vitales</taxon>
        <taxon>Vitaceae</taxon>
        <taxon>Viteae</taxon>
        <taxon>Vitis</taxon>
    </lineage>
</organism>
<dbReference type="Proteomes" id="UP001168098">
    <property type="component" value="Unassembled WGS sequence"/>
</dbReference>
<reference evidence="1 2" key="1">
    <citation type="journal article" date="2023" name="BMC Biotechnol.">
        <title>Vitis rotundifolia cv Carlos genome sequencing.</title>
        <authorList>
            <person name="Huff M."/>
            <person name="Hulse-Kemp A."/>
            <person name="Scheffler B."/>
            <person name="Youngblood R."/>
            <person name="Simpson S."/>
            <person name="Babiker E."/>
            <person name="Staton M."/>
        </authorList>
    </citation>
    <scope>NUCLEOTIDE SEQUENCE [LARGE SCALE GENOMIC DNA]</scope>
    <source>
        <tissue evidence="1">Leaf</tissue>
    </source>
</reference>
<gene>
    <name evidence="1" type="ORF">PVL29_014864</name>
</gene>
<evidence type="ECO:0000313" key="2">
    <source>
        <dbReference type="Proteomes" id="UP001168098"/>
    </source>
</evidence>
<comment type="caution">
    <text evidence="1">The sequence shown here is derived from an EMBL/GenBank/DDBJ whole genome shotgun (WGS) entry which is preliminary data.</text>
</comment>